<evidence type="ECO:0000313" key="5">
    <source>
        <dbReference type="Proteomes" id="UP000676079"/>
    </source>
</evidence>
<dbReference type="PRINTS" id="PR00455">
    <property type="entry name" value="HTHTETR"/>
</dbReference>
<evidence type="ECO:0000256" key="2">
    <source>
        <dbReference type="PROSITE-ProRule" id="PRU00335"/>
    </source>
</evidence>
<dbReference type="PANTHER" id="PTHR30055">
    <property type="entry name" value="HTH-TYPE TRANSCRIPTIONAL REGULATOR RUTR"/>
    <property type="match status" value="1"/>
</dbReference>
<feature type="domain" description="HTH tetR-type" evidence="3">
    <location>
        <begin position="10"/>
        <end position="70"/>
    </location>
</feature>
<dbReference type="SUPFAM" id="SSF48498">
    <property type="entry name" value="Tetracyclin repressor-like, C-terminal domain"/>
    <property type="match status" value="1"/>
</dbReference>
<dbReference type="Gene3D" id="1.10.357.10">
    <property type="entry name" value="Tetracycline Repressor, domain 2"/>
    <property type="match status" value="1"/>
</dbReference>
<dbReference type="Pfam" id="PF00440">
    <property type="entry name" value="TetR_N"/>
    <property type="match status" value="1"/>
</dbReference>
<dbReference type="InterPro" id="IPR009057">
    <property type="entry name" value="Homeodomain-like_sf"/>
</dbReference>
<dbReference type="Pfam" id="PF17920">
    <property type="entry name" value="TetR_C_16"/>
    <property type="match status" value="1"/>
</dbReference>
<dbReference type="InterPro" id="IPR001647">
    <property type="entry name" value="HTH_TetR"/>
</dbReference>
<name>A0ABX8BSJ6_9ACTN</name>
<dbReference type="RefSeq" id="WP_220559473.1">
    <property type="nucleotide sequence ID" value="NZ_CP074133.1"/>
</dbReference>
<evidence type="ECO:0000259" key="3">
    <source>
        <dbReference type="PROSITE" id="PS50977"/>
    </source>
</evidence>
<feature type="DNA-binding region" description="H-T-H motif" evidence="2">
    <location>
        <begin position="33"/>
        <end position="52"/>
    </location>
</feature>
<gene>
    <name evidence="4" type="ORF">KGD84_07120</name>
</gene>
<dbReference type="Proteomes" id="UP000676079">
    <property type="component" value="Chromosome"/>
</dbReference>
<accession>A0ABX8BSJ6</accession>
<dbReference type="SUPFAM" id="SSF46689">
    <property type="entry name" value="Homeodomain-like"/>
    <property type="match status" value="1"/>
</dbReference>
<keyword evidence="5" id="KW-1185">Reference proteome</keyword>
<keyword evidence="1 2" id="KW-0238">DNA-binding</keyword>
<protein>
    <submittedName>
        <fullName evidence="4">TetR/AcrR family transcriptional regulator</fullName>
    </submittedName>
</protein>
<proteinExistence type="predicted"/>
<dbReference type="PANTHER" id="PTHR30055:SF235">
    <property type="entry name" value="TRANSCRIPTIONAL REGULATORY PROTEIN"/>
    <property type="match status" value="1"/>
</dbReference>
<dbReference type="InterPro" id="IPR036271">
    <property type="entry name" value="Tet_transcr_reg_TetR-rel_C_sf"/>
</dbReference>
<sequence>MTTRRRRDKAATRAALLDAARLRFSRQGFDGVGVREIAADAGVDAALVFRYFGSKRELYAQAMRPEVPDVPHGGPDRPAGEIAADLLREVVLADRGPAGEHPLVAMLRSSGRADVREQLRVRICDEHLAGFAERLPGDDAALRAEMLGALLLGLGVMRSVVGSPALTGAGPARIEELFSAMAAPLTRDQ</sequence>
<dbReference type="InterPro" id="IPR041678">
    <property type="entry name" value="TetR_C_16"/>
</dbReference>
<dbReference type="InterPro" id="IPR050109">
    <property type="entry name" value="HTH-type_TetR-like_transc_reg"/>
</dbReference>
<reference evidence="4 5" key="1">
    <citation type="submission" date="2021-05" db="EMBL/GenBank/DDBJ databases">
        <title>Direct Submission.</title>
        <authorList>
            <person name="Li K."/>
            <person name="Gao J."/>
        </authorList>
    </citation>
    <scope>NUCLEOTIDE SEQUENCE [LARGE SCALE GENOMIC DNA]</scope>
    <source>
        <strain evidence="4 5">Mg02</strain>
    </source>
</reference>
<dbReference type="PROSITE" id="PS50977">
    <property type="entry name" value="HTH_TETR_2"/>
    <property type="match status" value="1"/>
</dbReference>
<evidence type="ECO:0000313" key="4">
    <source>
        <dbReference type="EMBL" id="QUX24082.1"/>
    </source>
</evidence>
<organism evidence="4 5">
    <name type="scientific">Nocardiopsis changdeensis</name>
    <dbReference type="NCBI Taxonomy" id="2831969"/>
    <lineage>
        <taxon>Bacteria</taxon>
        <taxon>Bacillati</taxon>
        <taxon>Actinomycetota</taxon>
        <taxon>Actinomycetes</taxon>
        <taxon>Streptosporangiales</taxon>
        <taxon>Nocardiopsidaceae</taxon>
        <taxon>Nocardiopsis</taxon>
    </lineage>
</organism>
<dbReference type="Gene3D" id="1.10.10.60">
    <property type="entry name" value="Homeodomain-like"/>
    <property type="match status" value="1"/>
</dbReference>
<dbReference type="EMBL" id="CP074133">
    <property type="protein sequence ID" value="QUX24082.1"/>
    <property type="molecule type" value="Genomic_DNA"/>
</dbReference>
<evidence type="ECO:0000256" key="1">
    <source>
        <dbReference type="ARBA" id="ARBA00023125"/>
    </source>
</evidence>